<reference evidence="2 3" key="1">
    <citation type="submission" date="2020-09" db="EMBL/GenBank/DDBJ databases">
        <title>Investigation of environmental microbes.</title>
        <authorList>
            <person name="Ou Y."/>
            <person name="Kang Q."/>
        </authorList>
    </citation>
    <scope>NUCLEOTIDE SEQUENCE [LARGE SCALE GENOMIC DNA]</scope>
    <source>
        <strain evidence="2 3">KJZ-14</strain>
    </source>
</reference>
<dbReference type="Pfam" id="PF20037">
    <property type="entry name" value="DUF6440"/>
    <property type="match status" value="1"/>
</dbReference>
<dbReference type="RefSeq" id="WP_190725504.1">
    <property type="nucleotide sequence ID" value="NZ_CP061539.1"/>
</dbReference>
<dbReference type="Proteomes" id="UP000516404">
    <property type="component" value="Chromosome"/>
</dbReference>
<keyword evidence="3" id="KW-1185">Reference proteome</keyword>
<name>A0A7H2BH05_9MICC</name>
<dbReference type="AlphaFoldDB" id="A0A7H2BH05"/>
<evidence type="ECO:0000259" key="1">
    <source>
        <dbReference type="Pfam" id="PF20037"/>
    </source>
</evidence>
<dbReference type="InterPro" id="IPR045515">
    <property type="entry name" value="DUF6440"/>
</dbReference>
<dbReference type="GeneID" id="96622792"/>
<accession>A0A7H2BH05</accession>
<evidence type="ECO:0000313" key="2">
    <source>
        <dbReference type="EMBL" id="QNV38951.1"/>
    </source>
</evidence>
<organism evidence="2 3">
    <name type="scientific">Rothia terrae</name>
    <dbReference type="NCBI Taxonomy" id="396015"/>
    <lineage>
        <taxon>Bacteria</taxon>
        <taxon>Bacillati</taxon>
        <taxon>Actinomycetota</taxon>
        <taxon>Actinomycetes</taxon>
        <taxon>Micrococcales</taxon>
        <taxon>Micrococcaceae</taxon>
        <taxon>Rothia</taxon>
    </lineage>
</organism>
<sequence>MFNKTDSADKRFILNDKQEGITGGLRVLTDSHTGVQYLVVRENTGVAVTPLLNADGKPLVAGAEDRT</sequence>
<gene>
    <name evidence="2" type="ORF">IDM49_00975</name>
</gene>
<feature type="domain" description="DUF6440" evidence="1">
    <location>
        <begin position="11"/>
        <end position="60"/>
    </location>
</feature>
<evidence type="ECO:0000313" key="3">
    <source>
        <dbReference type="Proteomes" id="UP000516404"/>
    </source>
</evidence>
<protein>
    <recommendedName>
        <fullName evidence="1">DUF6440 domain-containing protein</fullName>
    </recommendedName>
</protein>
<dbReference type="EMBL" id="CP061539">
    <property type="protein sequence ID" value="QNV38951.1"/>
    <property type="molecule type" value="Genomic_DNA"/>
</dbReference>
<dbReference type="KEGG" id="rter:IDM49_00975"/>
<proteinExistence type="predicted"/>